<organism evidence="2 3">
    <name type="scientific">Daphnia magna</name>
    <dbReference type="NCBI Taxonomy" id="35525"/>
    <lineage>
        <taxon>Eukaryota</taxon>
        <taxon>Metazoa</taxon>
        <taxon>Ecdysozoa</taxon>
        <taxon>Arthropoda</taxon>
        <taxon>Crustacea</taxon>
        <taxon>Branchiopoda</taxon>
        <taxon>Diplostraca</taxon>
        <taxon>Cladocera</taxon>
        <taxon>Anomopoda</taxon>
        <taxon>Daphniidae</taxon>
        <taxon>Daphnia</taxon>
    </lineage>
</organism>
<dbReference type="EMBL" id="JAOYFB010000002">
    <property type="protein sequence ID" value="KAK4008429.1"/>
    <property type="molecule type" value="Genomic_DNA"/>
</dbReference>
<gene>
    <name evidence="2" type="ORF">OUZ56_013569</name>
</gene>
<feature type="region of interest" description="Disordered" evidence="1">
    <location>
        <begin position="1"/>
        <end position="21"/>
    </location>
</feature>
<evidence type="ECO:0000313" key="3">
    <source>
        <dbReference type="Proteomes" id="UP001234178"/>
    </source>
</evidence>
<dbReference type="Proteomes" id="UP001234178">
    <property type="component" value="Unassembled WGS sequence"/>
</dbReference>
<keyword evidence="3" id="KW-1185">Reference proteome</keyword>
<evidence type="ECO:0000256" key="1">
    <source>
        <dbReference type="SAM" id="MobiDB-lite"/>
    </source>
</evidence>
<evidence type="ECO:0000313" key="2">
    <source>
        <dbReference type="EMBL" id="KAK4008429.1"/>
    </source>
</evidence>
<reference evidence="2 3" key="1">
    <citation type="journal article" date="2023" name="Nucleic Acids Res.">
        <title>The hologenome of Daphnia magna reveals possible DNA methylation and microbiome-mediated evolution of the host genome.</title>
        <authorList>
            <person name="Chaturvedi A."/>
            <person name="Li X."/>
            <person name="Dhandapani V."/>
            <person name="Marshall H."/>
            <person name="Kissane S."/>
            <person name="Cuenca-Cambronero M."/>
            <person name="Asole G."/>
            <person name="Calvet F."/>
            <person name="Ruiz-Romero M."/>
            <person name="Marangio P."/>
            <person name="Guigo R."/>
            <person name="Rago D."/>
            <person name="Mirbahai L."/>
            <person name="Eastwood N."/>
            <person name="Colbourne J.K."/>
            <person name="Zhou J."/>
            <person name="Mallon E."/>
            <person name="Orsini L."/>
        </authorList>
    </citation>
    <scope>NUCLEOTIDE SEQUENCE [LARGE SCALE GENOMIC DNA]</scope>
    <source>
        <strain evidence="2">LRV0_1</strain>
    </source>
</reference>
<feature type="compositionally biased region" description="Basic residues" evidence="1">
    <location>
        <begin position="9"/>
        <end position="21"/>
    </location>
</feature>
<comment type="caution">
    <text evidence="2">The sequence shown here is derived from an EMBL/GenBank/DDBJ whole genome shotgun (WGS) entry which is preliminary data.</text>
</comment>
<protein>
    <submittedName>
        <fullName evidence="2">Uncharacterized protein</fullName>
    </submittedName>
</protein>
<name>A0ABQ9Z6A1_9CRUS</name>
<sequence>MKNEVRTTISKKKNNKGKKVSCGKLRHKEIEKLSSGAHGIEDLENGLEALDGGGFPLYDHIRIATFLQFYRFVLLA</sequence>
<accession>A0ABQ9Z6A1</accession>
<proteinExistence type="predicted"/>